<feature type="region of interest" description="Disordered" evidence="1">
    <location>
        <begin position="61"/>
        <end position="84"/>
    </location>
</feature>
<protein>
    <submittedName>
        <fullName evidence="2">Uncharacterized protein</fullName>
    </submittedName>
</protein>
<evidence type="ECO:0000256" key="1">
    <source>
        <dbReference type="SAM" id="MobiDB-lite"/>
    </source>
</evidence>
<reference evidence="2" key="1">
    <citation type="submission" date="2023-03" db="EMBL/GenBank/DDBJ databases">
        <title>Massive genome expansion in bonnet fungi (Mycena s.s.) driven by repeated elements and novel gene families across ecological guilds.</title>
        <authorList>
            <consortium name="Lawrence Berkeley National Laboratory"/>
            <person name="Harder C.B."/>
            <person name="Miyauchi S."/>
            <person name="Viragh M."/>
            <person name="Kuo A."/>
            <person name="Thoen E."/>
            <person name="Andreopoulos B."/>
            <person name="Lu D."/>
            <person name="Skrede I."/>
            <person name="Drula E."/>
            <person name="Henrissat B."/>
            <person name="Morin E."/>
            <person name="Kohler A."/>
            <person name="Barry K."/>
            <person name="LaButti K."/>
            <person name="Morin E."/>
            <person name="Salamov A."/>
            <person name="Lipzen A."/>
            <person name="Mereny Z."/>
            <person name="Hegedus B."/>
            <person name="Baldrian P."/>
            <person name="Stursova M."/>
            <person name="Weitz H."/>
            <person name="Taylor A."/>
            <person name="Grigoriev I.V."/>
            <person name="Nagy L.G."/>
            <person name="Martin F."/>
            <person name="Kauserud H."/>
        </authorList>
    </citation>
    <scope>NUCLEOTIDE SEQUENCE</scope>
    <source>
        <strain evidence="2">CBHHK200</strain>
    </source>
</reference>
<dbReference type="Proteomes" id="UP001218188">
    <property type="component" value="Unassembled WGS sequence"/>
</dbReference>
<evidence type="ECO:0000313" key="3">
    <source>
        <dbReference type="Proteomes" id="UP001218188"/>
    </source>
</evidence>
<name>A0AAD6SFZ1_9AGAR</name>
<organism evidence="2 3">
    <name type="scientific">Mycena alexandri</name>
    <dbReference type="NCBI Taxonomy" id="1745969"/>
    <lineage>
        <taxon>Eukaryota</taxon>
        <taxon>Fungi</taxon>
        <taxon>Dikarya</taxon>
        <taxon>Basidiomycota</taxon>
        <taxon>Agaricomycotina</taxon>
        <taxon>Agaricomycetes</taxon>
        <taxon>Agaricomycetidae</taxon>
        <taxon>Agaricales</taxon>
        <taxon>Marasmiineae</taxon>
        <taxon>Mycenaceae</taxon>
        <taxon>Mycena</taxon>
    </lineage>
</organism>
<comment type="caution">
    <text evidence="2">The sequence shown here is derived from an EMBL/GenBank/DDBJ whole genome shotgun (WGS) entry which is preliminary data.</text>
</comment>
<keyword evidence="3" id="KW-1185">Reference proteome</keyword>
<dbReference type="EMBL" id="JARJCM010000131">
    <property type="protein sequence ID" value="KAJ7026909.1"/>
    <property type="molecule type" value="Genomic_DNA"/>
</dbReference>
<feature type="compositionally biased region" description="Basic and acidic residues" evidence="1">
    <location>
        <begin position="63"/>
        <end position="75"/>
    </location>
</feature>
<dbReference type="AlphaFoldDB" id="A0AAD6SFZ1"/>
<sequence>MLAASSQPNATCTAPCDISPNASSFEWWIAPEAPTKKVSSRLIIDAATAAFPFPFPPTAAARDALDAKDPGRADPETDPTSFPAHDAVSYHFVIRSSAAEISNETTHGGNHDKPQKTTRHATAVTEVFPTVENWPGGRSLRGRKGNTLLRNTTTERSRKKGSKIAKARPRIERGTRNCNQKRVALQMRALPLRHRAYTAKPTESLTVEYLRTLSP</sequence>
<gene>
    <name evidence="2" type="ORF">C8F04DRAFT_1190015</name>
</gene>
<evidence type="ECO:0000313" key="2">
    <source>
        <dbReference type="EMBL" id="KAJ7026909.1"/>
    </source>
</evidence>
<accession>A0AAD6SFZ1</accession>
<proteinExistence type="predicted"/>